<feature type="transmembrane region" description="Helical" evidence="1">
    <location>
        <begin position="12"/>
        <end position="32"/>
    </location>
</feature>
<evidence type="ECO:0000313" key="3">
    <source>
        <dbReference type="Proteomes" id="UP000574769"/>
    </source>
</evidence>
<reference evidence="2 3" key="1">
    <citation type="submission" date="2020-08" db="EMBL/GenBank/DDBJ databases">
        <title>Genomic Encyclopedia of Type Strains, Phase IV (KMG-IV): sequencing the most valuable type-strain genomes for metagenomic binning, comparative biology and taxonomic classification.</title>
        <authorList>
            <person name="Goeker M."/>
        </authorList>
    </citation>
    <scope>NUCLEOTIDE SEQUENCE [LARGE SCALE GENOMIC DNA]</scope>
    <source>
        <strain evidence="2 3">DSM 15867</strain>
    </source>
</reference>
<name>A0A7W7ALT6_9SPHN</name>
<dbReference type="EMBL" id="JACHNY010000005">
    <property type="protein sequence ID" value="MBB4618372.1"/>
    <property type="molecule type" value="Genomic_DNA"/>
</dbReference>
<keyword evidence="1" id="KW-1133">Transmembrane helix</keyword>
<dbReference type="AlphaFoldDB" id="A0A7W7ALT6"/>
<evidence type="ECO:0000256" key="1">
    <source>
        <dbReference type="SAM" id="Phobius"/>
    </source>
</evidence>
<keyword evidence="1" id="KW-0472">Membrane</keyword>
<keyword evidence="1" id="KW-0812">Transmembrane</keyword>
<organism evidence="2 3">
    <name type="scientific">Sphingomonas abaci</name>
    <dbReference type="NCBI Taxonomy" id="237611"/>
    <lineage>
        <taxon>Bacteria</taxon>
        <taxon>Pseudomonadati</taxon>
        <taxon>Pseudomonadota</taxon>
        <taxon>Alphaproteobacteria</taxon>
        <taxon>Sphingomonadales</taxon>
        <taxon>Sphingomonadaceae</taxon>
        <taxon>Sphingomonas</taxon>
    </lineage>
</organism>
<accession>A0A7W7ALT6</accession>
<comment type="caution">
    <text evidence="2">The sequence shown here is derived from an EMBL/GenBank/DDBJ whole genome shotgun (WGS) entry which is preliminary data.</text>
</comment>
<protein>
    <recommendedName>
        <fullName evidence="4">Transmembrane protein</fullName>
    </recommendedName>
</protein>
<evidence type="ECO:0008006" key="4">
    <source>
        <dbReference type="Google" id="ProtNLM"/>
    </source>
</evidence>
<evidence type="ECO:0000313" key="2">
    <source>
        <dbReference type="EMBL" id="MBB4618372.1"/>
    </source>
</evidence>
<proteinExistence type="predicted"/>
<sequence>MREVNAERCLMGVVTVSCAVIALGGSVGLGVLEKKRTQEQIAVAKTRGQVSKWQELERRRARMSHATVSTAVSAR</sequence>
<gene>
    <name evidence="2" type="ORF">GGQ96_002515</name>
</gene>
<keyword evidence="3" id="KW-1185">Reference proteome</keyword>
<dbReference type="Proteomes" id="UP000574769">
    <property type="component" value="Unassembled WGS sequence"/>
</dbReference>